<dbReference type="Proteomes" id="UP000290624">
    <property type="component" value="Unassembled WGS sequence"/>
</dbReference>
<dbReference type="CDD" id="cd06418">
    <property type="entry name" value="GH25_BacA-like"/>
    <property type="match status" value="1"/>
</dbReference>
<dbReference type="OrthoDB" id="1795295at2"/>
<name>A0A4Q2EJC1_9ACTN</name>
<dbReference type="InterPro" id="IPR036365">
    <property type="entry name" value="PGBD-like_sf"/>
</dbReference>
<dbReference type="SUPFAM" id="SSF51445">
    <property type="entry name" value="(Trans)glycosidases"/>
    <property type="match status" value="1"/>
</dbReference>
<gene>
    <name evidence="2" type="ORF">C1706_05095</name>
</gene>
<dbReference type="AlphaFoldDB" id="A0A4Q2EJC1"/>
<reference evidence="2 3" key="1">
    <citation type="submission" date="2018-01" db="EMBL/GenBank/DDBJ databases">
        <title>Lactibacter flavus gen. nov., sp. nov., a novel bacterium of the family Propionibacteriaceae isolated from raw milk and dairy products.</title>
        <authorList>
            <person name="Wenning M."/>
            <person name="Breitenwieser F."/>
            <person name="Huptas C."/>
            <person name="von Neubeck M."/>
            <person name="Busse H.-J."/>
            <person name="Scherer S."/>
        </authorList>
    </citation>
    <scope>NUCLEOTIDE SEQUENCE [LARGE SCALE GENOMIC DNA]</scope>
    <source>
        <strain evidence="2 3">VG341</strain>
    </source>
</reference>
<evidence type="ECO:0000259" key="1">
    <source>
        <dbReference type="Pfam" id="PF08924"/>
    </source>
</evidence>
<organism evidence="2 3">
    <name type="scientific">Propioniciclava flava</name>
    <dbReference type="NCBI Taxonomy" id="2072026"/>
    <lineage>
        <taxon>Bacteria</taxon>
        <taxon>Bacillati</taxon>
        <taxon>Actinomycetota</taxon>
        <taxon>Actinomycetes</taxon>
        <taxon>Propionibacteriales</taxon>
        <taxon>Propionibacteriaceae</taxon>
        <taxon>Propioniciclava</taxon>
    </lineage>
</organism>
<dbReference type="RefSeq" id="WP_129458154.1">
    <property type="nucleotide sequence ID" value="NZ_PPCV01000003.1"/>
</dbReference>
<accession>A0A4Q2EJC1</accession>
<proteinExistence type="predicted"/>
<dbReference type="Gene3D" id="3.20.20.80">
    <property type="entry name" value="Glycosidases"/>
    <property type="match status" value="1"/>
</dbReference>
<dbReference type="SUPFAM" id="SSF47090">
    <property type="entry name" value="PGBD-like"/>
    <property type="match status" value="1"/>
</dbReference>
<protein>
    <recommendedName>
        <fullName evidence="1">Rv2525c-like glycoside hydrolase-like domain-containing protein</fullName>
    </recommendedName>
</protein>
<dbReference type="InterPro" id="IPR015020">
    <property type="entry name" value="Rv2525c-like_Glyco_Hydro-like"/>
</dbReference>
<dbReference type="InterPro" id="IPR017853">
    <property type="entry name" value="GH"/>
</dbReference>
<keyword evidence="3" id="KW-1185">Reference proteome</keyword>
<dbReference type="EMBL" id="PPCV01000003">
    <property type="protein sequence ID" value="RXW32544.1"/>
    <property type="molecule type" value="Genomic_DNA"/>
</dbReference>
<feature type="domain" description="Rv2525c-like glycoside hydrolase-like" evidence="1">
    <location>
        <begin position="246"/>
        <end position="426"/>
    </location>
</feature>
<sequence>MAAFGVVTASTQNKNVLTIVQCAMYAKGYDGGGADGVWGPRTLAGLEKLKGHMGLASTTATVDMKVMRSLLNMDAYVIIWDGDPVVRDVQRWMNATFVSRRDFPIIPCDGLFSRGVQKGLVYALQYSLGQADGAADGVFGPTTRNLLRSGGQVSSGSKDVGTKHLVRLFKAGLIFNSYVNVDWDSTTFTGTTASVTKGFQSFCHLPTTGQGDYATWCSLLSSTGDPQRPASGADCMTPLNQDRINTLKSNSVEIVGRYIAGGVNKRMTKMEASLIVQNGLRFFPIYQENNDAPQYFTYASGVQQGTAAIQNAQALTIPLGAIIYFCCDWDPNTDEIDSIILPFFRGVSSAITSAGSPYRIGVYGTRNLCQRISSAGIGVTSFVGGMSSGWSGNLGFPLPSNWAFDQIAGATLGSGAGRLEIDRDVVSSRDKGVAALEVPIDPVKDYFDWLLLLEDRASQWRATGATTKPAPWLAAEYIRSLRTAYTSPTFNALCGFIDEGFIGFANVPNVPSVVDPILARTGDIPHFGAVLCACFNQPLPQFRIAPGPHDFGGWAGDLISLSAEVFFQLTDRSEGAGYEKAMTMLGQDHGSFSGQDLIADVDAEVAYWTIQTNPTRPLAECLRASYQNAAAGAGKYRAFIDLRFGSRATLQRSAEAVFGAGGDAQFEVWRDGWWGLNAGGIWEKGFDLAVASAPGMFLGVARAFSDKMLQLARY</sequence>
<evidence type="ECO:0000313" key="2">
    <source>
        <dbReference type="EMBL" id="RXW32544.1"/>
    </source>
</evidence>
<comment type="caution">
    <text evidence="2">The sequence shown here is derived from an EMBL/GenBank/DDBJ whole genome shotgun (WGS) entry which is preliminary data.</text>
</comment>
<evidence type="ECO:0000313" key="3">
    <source>
        <dbReference type="Proteomes" id="UP000290624"/>
    </source>
</evidence>
<dbReference type="Pfam" id="PF08924">
    <property type="entry name" value="Rv2525c_GlyHyd-like"/>
    <property type="match status" value="1"/>
</dbReference>